<dbReference type="AlphaFoldDB" id="A0A9X8EJK2"/>
<accession>A0A9X8EJK2</accession>
<evidence type="ECO:0000313" key="2">
    <source>
        <dbReference type="EMBL" id="ROQ49073.1"/>
    </source>
</evidence>
<dbReference type="InterPro" id="IPR016181">
    <property type="entry name" value="Acyl_CoA_acyltransferase"/>
</dbReference>
<feature type="domain" description="N-acetyltransferase" evidence="1">
    <location>
        <begin position="3"/>
        <end position="144"/>
    </location>
</feature>
<sequence length="144" mass="16089">MSLSIRQALAEDIHHLTGIDAVARNDERRREQLAQAIRARECWIACKANDAAAPLGYGCLDRSFFGEYFIPLVVVSDASRRTGVGRQLMTHLERVASAQKVFTSTNTSNLPMRQLLAQLGYQHSGTIENLDPGDPELVFVKFMR</sequence>
<dbReference type="Proteomes" id="UP000269115">
    <property type="component" value="Unassembled WGS sequence"/>
</dbReference>
<protein>
    <submittedName>
        <fullName evidence="2">Acetyltransferase (GNAT) family protein</fullName>
    </submittedName>
</protein>
<comment type="caution">
    <text evidence="2">The sequence shown here is derived from an EMBL/GenBank/DDBJ whole genome shotgun (WGS) entry which is preliminary data.</text>
</comment>
<dbReference type="CDD" id="cd04301">
    <property type="entry name" value="NAT_SF"/>
    <property type="match status" value="1"/>
</dbReference>
<evidence type="ECO:0000259" key="1">
    <source>
        <dbReference type="PROSITE" id="PS51186"/>
    </source>
</evidence>
<dbReference type="PROSITE" id="PS51186">
    <property type="entry name" value="GNAT"/>
    <property type="match status" value="1"/>
</dbReference>
<evidence type="ECO:0000313" key="3">
    <source>
        <dbReference type="Proteomes" id="UP000269115"/>
    </source>
</evidence>
<dbReference type="Gene3D" id="3.40.630.30">
    <property type="match status" value="1"/>
</dbReference>
<reference evidence="2 3" key="1">
    <citation type="submission" date="2018-11" db="EMBL/GenBank/DDBJ databases">
        <title>Genomic analyses of the natural microbiome of Caenorhabditis elegans.</title>
        <authorList>
            <person name="Samuel B."/>
        </authorList>
    </citation>
    <scope>NUCLEOTIDE SEQUENCE [LARGE SCALE GENOMIC DNA]</scope>
    <source>
        <strain evidence="2 3">BIGb0473</strain>
    </source>
</reference>
<dbReference type="GO" id="GO:0016747">
    <property type="term" value="F:acyltransferase activity, transferring groups other than amino-acyl groups"/>
    <property type="evidence" value="ECO:0007669"/>
    <property type="project" value="InterPro"/>
</dbReference>
<organism evidence="2 3">
    <name type="scientific">Pseudomonas putida</name>
    <name type="common">Arthrobacter siderocapsulatus</name>
    <dbReference type="NCBI Taxonomy" id="303"/>
    <lineage>
        <taxon>Bacteria</taxon>
        <taxon>Pseudomonadati</taxon>
        <taxon>Pseudomonadota</taxon>
        <taxon>Gammaproteobacteria</taxon>
        <taxon>Pseudomonadales</taxon>
        <taxon>Pseudomonadaceae</taxon>
        <taxon>Pseudomonas</taxon>
    </lineage>
</organism>
<name>A0A9X8EJK2_PSEPU</name>
<proteinExistence type="predicted"/>
<dbReference type="InterPro" id="IPR000182">
    <property type="entry name" value="GNAT_dom"/>
</dbReference>
<gene>
    <name evidence="2" type="ORF">EDF85_3379</name>
</gene>
<dbReference type="RefSeq" id="WP_123753149.1">
    <property type="nucleotide sequence ID" value="NZ_RJUR01000014.1"/>
</dbReference>
<dbReference type="Pfam" id="PF00583">
    <property type="entry name" value="Acetyltransf_1"/>
    <property type="match status" value="1"/>
</dbReference>
<dbReference type="EMBL" id="RJUR01000014">
    <property type="protein sequence ID" value="ROQ49073.1"/>
    <property type="molecule type" value="Genomic_DNA"/>
</dbReference>
<dbReference type="SUPFAM" id="SSF55729">
    <property type="entry name" value="Acyl-CoA N-acyltransferases (Nat)"/>
    <property type="match status" value="1"/>
</dbReference>